<keyword evidence="1" id="KW-1133">Transmembrane helix</keyword>
<evidence type="ECO:0000256" key="1">
    <source>
        <dbReference type="SAM" id="Phobius"/>
    </source>
</evidence>
<reference evidence="2 3" key="1">
    <citation type="submission" date="2023-01" db="EMBL/GenBank/DDBJ databases">
        <title>Thalassococcus onchidii sp. nov., isolated from a marine invertebrate from the South China Sea.</title>
        <authorList>
            <person name="Xu S."/>
            <person name="Liu Z."/>
            <person name="Xu Y."/>
        </authorList>
    </citation>
    <scope>NUCLEOTIDE SEQUENCE [LARGE SCALE GENOMIC DNA]</scope>
    <source>
        <strain evidence="2 3">KCTC 32084</strain>
    </source>
</reference>
<dbReference type="EMBL" id="JAQIOY010000004">
    <property type="protein sequence ID" value="MDA7425708.1"/>
    <property type="molecule type" value="Genomic_DNA"/>
</dbReference>
<organism evidence="2 3">
    <name type="scientific">Thalassococcus lentus</name>
    <dbReference type="NCBI Taxonomy" id="1210524"/>
    <lineage>
        <taxon>Bacteria</taxon>
        <taxon>Pseudomonadati</taxon>
        <taxon>Pseudomonadota</taxon>
        <taxon>Alphaproteobacteria</taxon>
        <taxon>Rhodobacterales</taxon>
        <taxon>Roseobacteraceae</taxon>
        <taxon>Thalassococcus</taxon>
    </lineage>
</organism>
<evidence type="ECO:0000313" key="2">
    <source>
        <dbReference type="EMBL" id="MDA7425708.1"/>
    </source>
</evidence>
<keyword evidence="1" id="KW-0472">Membrane</keyword>
<dbReference type="RefSeq" id="WP_271433066.1">
    <property type="nucleotide sequence ID" value="NZ_JAQIOY010000004.1"/>
</dbReference>
<proteinExistence type="predicted"/>
<name>A0ABT4XUQ7_9RHOB</name>
<feature type="transmembrane region" description="Helical" evidence="1">
    <location>
        <begin position="131"/>
        <end position="150"/>
    </location>
</feature>
<protein>
    <submittedName>
        <fullName evidence="2">Uncharacterized protein</fullName>
    </submittedName>
</protein>
<keyword evidence="1" id="KW-0812">Transmembrane</keyword>
<dbReference type="Proteomes" id="UP001210720">
    <property type="component" value="Unassembled WGS sequence"/>
</dbReference>
<sequence length="270" mass="29985">MSKEKNVAPPPQGASFWELFDFIWVRGLGNELHEDGTSQSWTATSLEIAFDGSPDKRSIENWHSRAHMPSPDNLRKVSALISGGDDALRKEWYEALIDARKEAKRREKEQTSAVIDNPPVPEAAKPTGKRLTFAAIGGVAALALGGIMLMQSTSAGSYVENMRICDAAYFDTEINKCTKHVDVFVHGVDEVFLSFDFNGVAEGAPFERWWIHNGERVAGRTSFNDEAWPGYTFWRPGVLQVGTYVVRLVVDGEVTTQTFYVQAEGFTSES</sequence>
<comment type="caution">
    <text evidence="2">The sequence shown here is derived from an EMBL/GenBank/DDBJ whole genome shotgun (WGS) entry which is preliminary data.</text>
</comment>
<keyword evidence="3" id="KW-1185">Reference proteome</keyword>
<gene>
    <name evidence="2" type="ORF">PFY00_13325</name>
</gene>
<accession>A0ABT4XUQ7</accession>
<evidence type="ECO:0000313" key="3">
    <source>
        <dbReference type="Proteomes" id="UP001210720"/>
    </source>
</evidence>